<evidence type="ECO:0008006" key="3">
    <source>
        <dbReference type="Google" id="ProtNLM"/>
    </source>
</evidence>
<dbReference type="GO" id="GO:0005759">
    <property type="term" value="C:mitochondrial matrix"/>
    <property type="evidence" value="ECO:0007669"/>
    <property type="project" value="InterPro"/>
</dbReference>
<dbReference type="AlphaFoldDB" id="A0A7J7DXA9"/>
<dbReference type="PANTHER" id="PTHR10826:SF27">
    <property type="entry name" value="OS06G0326500 PROTEIN"/>
    <property type="match status" value="1"/>
</dbReference>
<proteinExistence type="predicted"/>
<evidence type="ECO:0000313" key="2">
    <source>
        <dbReference type="Proteomes" id="UP000593562"/>
    </source>
</evidence>
<organism evidence="1 2">
    <name type="scientific">Tripterygium wilfordii</name>
    <name type="common">Thunder God vine</name>
    <dbReference type="NCBI Taxonomy" id="458696"/>
    <lineage>
        <taxon>Eukaryota</taxon>
        <taxon>Viridiplantae</taxon>
        <taxon>Streptophyta</taxon>
        <taxon>Embryophyta</taxon>
        <taxon>Tracheophyta</taxon>
        <taxon>Spermatophyta</taxon>
        <taxon>Magnoliopsida</taxon>
        <taxon>eudicotyledons</taxon>
        <taxon>Gunneridae</taxon>
        <taxon>Pentapetalae</taxon>
        <taxon>rosids</taxon>
        <taxon>fabids</taxon>
        <taxon>Celastrales</taxon>
        <taxon>Celastraceae</taxon>
        <taxon>Tripterygium</taxon>
    </lineage>
</organism>
<dbReference type="InParanoid" id="A0A7J7DXA9"/>
<name>A0A7J7DXA9_TRIWF</name>
<comment type="caution">
    <text evidence="1">The sequence shown here is derived from an EMBL/GenBank/DDBJ whole genome shotgun (WGS) entry which is preliminary data.</text>
</comment>
<protein>
    <recommendedName>
        <fullName evidence="3">Mitochondrial glycoprotein family protein</fullName>
    </recommendedName>
</protein>
<dbReference type="Pfam" id="PF02330">
    <property type="entry name" value="MAM33"/>
    <property type="match status" value="1"/>
</dbReference>
<dbReference type="PANTHER" id="PTHR10826">
    <property type="entry name" value="COMPLEMENT COMPONENT 1"/>
    <property type="match status" value="1"/>
</dbReference>
<sequence>MALNSVVRRLCSSVVPLAVQAVGSPRTYHRAISAVLSINKGSLGREVCRRDFVQFLEFSTASAKKPSSEERLLRVLESEIECTNDEEPEDIPDDFPFEIEDHPGERTILLKRNYEGEIVTVEVDMLTETDGGGDNDAEDPASIPLVVSISKGDDICLEIGITAFVDEITIDSLSVKQPEHSEDELAYEGPDFSDLDEKLQKEVHSYLEVRGIKPSTTNYLFSHMQNKDGREYRQWLKNLKNFIEK</sequence>
<reference evidence="1 2" key="1">
    <citation type="journal article" date="2020" name="Nat. Commun.">
        <title>Genome of Tripterygium wilfordii and identification of cytochrome P450 involved in triptolide biosynthesis.</title>
        <authorList>
            <person name="Tu L."/>
            <person name="Su P."/>
            <person name="Zhang Z."/>
            <person name="Gao L."/>
            <person name="Wang J."/>
            <person name="Hu T."/>
            <person name="Zhou J."/>
            <person name="Zhang Y."/>
            <person name="Zhao Y."/>
            <person name="Liu Y."/>
            <person name="Song Y."/>
            <person name="Tong Y."/>
            <person name="Lu Y."/>
            <person name="Yang J."/>
            <person name="Xu C."/>
            <person name="Jia M."/>
            <person name="Peters R.J."/>
            <person name="Huang L."/>
            <person name="Gao W."/>
        </authorList>
    </citation>
    <scope>NUCLEOTIDE SEQUENCE [LARGE SCALE GENOMIC DNA]</scope>
    <source>
        <strain evidence="2">cv. XIE 37</strain>
        <tissue evidence="1">Leaf</tissue>
    </source>
</reference>
<dbReference type="EMBL" id="JAAARO010000003">
    <property type="protein sequence ID" value="KAF5750909.1"/>
    <property type="molecule type" value="Genomic_DNA"/>
</dbReference>
<dbReference type="FunCoup" id="A0A7J7DXA9">
    <property type="interactions" value="1473"/>
</dbReference>
<accession>A0A7J7DXA9</accession>
<gene>
    <name evidence="1" type="ORF">HS088_TW03G01249</name>
</gene>
<dbReference type="Proteomes" id="UP000593562">
    <property type="component" value="Unassembled WGS sequence"/>
</dbReference>
<dbReference type="OrthoDB" id="278212at2759"/>
<dbReference type="SUPFAM" id="SSF54529">
    <property type="entry name" value="Mitochondrial glycoprotein MAM33-like"/>
    <property type="match status" value="1"/>
</dbReference>
<evidence type="ECO:0000313" key="1">
    <source>
        <dbReference type="EMBL" id="KAF5750909.1"/>
    </source>
</evidence>
<dbReference type="InterPro" id="IPR003428">
    <property type="entry name" value="MAM33"/>
</dbReference>
<dbReference type="Gene3D" id="3.10.280.10">
    <property type="entry name" value="Mitochondrial glycoprotein"/>
    <property type="match status" value="1"/>
</dbReference>
<keyword evidence="2" id="KW-1185">Reference proteome</keyword>
<dbReference type="InterPro" id="IPR036561">
    <property type="entry name" value="MAM33_sf"/>
</dbReference>